<dbReference type="Pfam" id="PF07238">
    <property type="entry name" value="PilZ"/>
    <property type="match status" value="1"/>
</dbReference>
<keyword evidence="2" id="KW-0547">Nucleotide-binding</keyword>
<feature type="domain" description="PilZ" evidence="4">
    <location>
        <begin position="125"/>
        <end position="234"/>
    </location>
</feature>
<keyword evidence="6" id="KW-0969">Cilium</keyword>
<dbReference type="Gene3D" id="2.30.110.10">
    <property type="entry name" value="Electron Transport, Fmn-binding Protein, Chain A"/>
    <property type="match status" value="1"/>
</dbReference>
<feature type="domain" description="Type III secretion system flagellar brake protein YcgR PilZN" evidence="5">
    <location>
        <begin position="37"/>
        <end position="116"/>
    </location>
</feature>
<proteinExistence type="predicted"/>
<evidence type="ECO:0000259" key="5">
    <source>
        <dbReference type="Pfam" id="PF12945"/>
    </source>
</evidence>
<gene>
    <name evidence="6" type="ORF">F5I99_05980</name>
</gene>
<keyword evidence="6" id="KW-0282">Flagellum</keyword>
<evidence type="ECO:0000256" key="3">
    <source>
        <dbReference type="ARBA" id="ARBA00023143"/>
    </source>
</evidence>
<keyword evidence="1" id="KW-0973">c-di-GMP</keyword>
<dbReference type="Pfam" id="PF12945">
    <property type="entry name" value="PilZNR"/>
    <property type="match status" value="1"/>
</dbReference>
<dbReference type="InterPro" id="IPR009926">
    <property type="entry name" value="T3SS_YcgR_PilZN"/>
</dbReference>
<organism evidence="6 7">
    <name type="scientific">Nitrincola iocasae</name>
    <dbReference type="NCBI Taxonomy" id="2614693"/>
    <lineage>
        <taxon>Bacteria</taxon>
        <taxon>Pseudomonadati</taxon>
        <taxon>Pseudomonadota</taxon>
        <taxon>Gammaproteobacteria</taxon>
        <taxon>Oceanospirillales</taxon>
        <taxon>Oceanospirillaceae</taxon>
        <taxon>Nitrincola</taxon>
    </lineage>
</organism>
<dbReference type="EMBL" id="CP044222">
    <property type="protein sequence ID" value="QEW06081.1"/>
    <property type="molecule type" value="Genomic_DNA"/>
</dbReference>
<reference evidence="6 7" key="1">
    <citation type="submission" date="2019-09" db="EMBL/GenBank/DDBJ databases">
        <title>Nitrincola iocasae sp. nov., a bacterium isolated from the sediment collected at a cold seep field in South China Sea.</title>
        <authorList>
            <person name="Zhang H."/>
            <person name="Wang H."/>
            <person name="Li C."/>
        </authorList>
    </citation>
    <scope>NUCLEOTIDE SEQUENCE [LARGE SCALE GENOMIC DNA]</scope>
    <source>
        <strain evidence="6 7">KXZD1103</strain>
    </source>
</reference>
<dbReference type="InterPro" id="IPR009875">
    <property type="entry name" value="PilZ_domain"/>
</dbReference>
<evidence type="ECO:0000256" key="1">
    <source>
        <dbReference type="ARBA" id="ARBA00022636"/>
    </source>
</evidence>
<dbReference type="Gene3D" id="2.40.10.220">
    <property type="entry name" value="predicted glycosyltransferase like domains"/>
    <property type="match status" value="1"/>
</dbReference>
<evidence type="ECO:0000259" key="4">
    <source>
        <dbReference type="Pfam" id="PF07238"/>
    </source>
</evidence>
<dbReference type="Proteomes" id="UP000325606">
    <property type="component" value="Chromosome"/>
</dbReference>
<keyword evidence="7" id="KW-1185">Reference proteome</keyword>
<dbReference type="AlphaFoldDB" id="A0A5J6LCW4"/>
<evidence type="ECO:0000313" key="7">
    <source>
        <dbReference type="Proteomes" id="UP000325606"/>
    </source>
</evidence>
<keyword evidence="6" id="KW-0966">Cell projection</keyword>
<accession>A0A5J6LCW4</accession>
<sequence>MLKSEFMSQVSLKSQSGELATRRALPVVSLAQLRPRPGEPVRLETRLPKGRYSVRLVGIHDQSAVIVTAPKSRKPLLTEGVSLNVKLLCGNTLISFSTRLLKARSEPFPHWILAYPTALDTVPFRQHTRVPVHLNLLLDKGDADPHAAQTALCVDISLSGASVESPMALAAVGDSVFLTARVSVAGIDHVILAPARVRSVMQTESGSLKVYRHGMLFDEMEEETRLVLAGYVYQQWLYECGELHDTESFTLP</sequence>
<evidence type="ECO:0000313" key="6">
    <source>
        <dbReference type="EMBL" id="QEW06081.1"/>
    </source>
</evidence>
<dbReference type="SUPFAM" id="SSF141371">
    <property type="entry name" value="PilZ domain-like"/>
    <property type="match status" value="2"/>
</dbReference>
<evidence type="ECO:0000256" key="2">
    <source>
        <dbReference type="ARBA" id="ARBA00022741"/>
    </source>
</evidence>
<keyword evidence="3" id="KW-0975">Bacterial flagellum</keyword>
<name>A0A5J6LCW4_9GAMM</name>
<dbReference type="InterPro" id="IPR012349">
    <property type="entry name" value="Split_barrel_FMN-bd"/>
</dbReference>
<protein>
    <submittedName>
        <fullName evidence="6">Flagellar brake protein</fullName>
    </submittedName>
</protein>
<dbReference type="GO" id="GO:0035438">
    <property type="term" value="F:cyclic-di-GMP binding"/>
    <property type="evidence" value="ECO:0007669"/>
    <property type="project" value="InterPro"/>
</dbReference>
<dbReference type="KEGG" id="nik:F5I99_05980"/>